<keyword evidence="2" id="KW-0238">DNA-binding</keyword>
<dbReference type="AlphaFoldDB" id="A0A1H5U2C8"/>
<accession>A0A1H5U2C8</accession>
<dbReference type="EMBL" id="FNVB01000002">
    <property type="protein sequence ID" value="SEF69203.1"/>
    <property type="molecule type" value="Genomic_DNA"/>
</dbReference>
<evidence type="ECO:0000313" key="6">
    <source>
        <dbReference type="EMBL" id="SEF69203.1"/>
    </source>
</evidence>
<dbReference type="InterPro" id="IPR001789">
    <property type="entry name" value="Sig_transdc_resp-reg_receiver"/>
</dbReference>
<dbReference type="PANTHER" id="PTHR45566:SF2">
    <property type="entry name" value="NARL SUBFAMILY"/>
    <property type="match status" value="1"/>
</dbReference>
<evidence type="ECO:0000313" key="8">
    <source>
        <dbReference type="Proteomes" id="UP000199690"/>
    </source>
</evidence>
<dbReference type="SMR" id="A0A1H5U2C8"/>
<feature type="modified residue" description="4-aspartylphosphate" evidence="3">
    <location>
        <position position="53"/>
    </location>
</feature>
<dbReference type="CDD" id="cd17535">
    <property type="entry name" value="REC_NarL-like"/>
    <property type="match status" value="1"/>
</dbReference>
<dbReference type="SUPFAM" id="SSF46894">
    <property type="entry name" value="C-terminal effector domain of the bipartite response regulators"/>
    <property type="match status" value="1"/>
</dbReference>
<dbReference type="Proteomes" id="UP000236729">
    <property type="component" value="Unassembled WGS sequence"/>
</dbReference>
<evidence type="ECO:0000256" key="1">
    <source>
        <dbReference type="ARBA" id="ARBA00022553"/>
    </source>
</evidence>
<dbReference type="InterPro" id="IPR016032">
    <property type="entry name" value="Sig_transdc_resp-reg_C-effctor"/>
</dbReference>
<dbReference type="GO" id="GO:0006355">
    <property type="term" value="P:regulation of DNA-templated transcription"/>
    <property type="evidence" value="ECO:0007669"/>
    <property type="project" value="InterPro"/>
</dbReference>
<accession>A0A1I1LZ31</accession>
<evidence type="ECO:0000256" key="3">
    <source>
        <dbReference type="PROSITE-ProRule" id="PRU00169"/>
    </source>
</evidence>
<dbReference type="PRINTS" id="PR00038">
    <property type="entry name" value="HTHLUXR"/>
</dbReference>
<evidence type="ECO:0000313" key="9">
    <source>
        <dbReference type="Proteomes" id="UP000236729"/>
    </source>
</evidence>
<feature type="domain" description="HTH luxR-type" evidence="4">
    <location>
        <begin position="140"/>
        <end position="205"/>
    </location>
</feature>
<dbReference type="SMART" id="SM00421">
    <property type="entry name" value="HTH_LUXR"/>
    <property type="match status" value="1"/>
</dbReference>
<evidence type="ECO:0000313" key="7">
    <source>
        <dbReference type="EMBL" id="SFC78106.1"/>
    </source>
</evidence>
<gene>
    <name evidence="6" type="ORF">SAMN02982929_00394</name>
    <name evidence="7" type="ORF">SAMN05216506_1011676</name>
</gene>
<keyword evidence="8" id="KW-1185">Reference proteome</keyword>
<dbReference type="InterPro" id="IPR011006">
    <property type="entry name" value="CheY-like_superfamily"/>
</dbReference>
<dbReference type="InterPro" id="IPR000792">
    <property type="entry name" value="Tscrpt_reg_LuxR_C"/>
</dbReference>
<dbReference type="Proteomes" id="UP000199690">
    <property type="component" value="Unassembled WGS sequence"/>
</dbReference>
<dbReference type="Pfam" id="PF00072">
    <property type="entry name" value="Response_reg"/>
    <property type="match status" value="1"/>
</dbReference>
<name>A0A1H5U2C8_9PSEU</name>
<dbReference type="InterPro" id="IPR058245">
    <property type="entry name" value="NreC/VraR/RcsB-like_REC"/>
</dbReference>
<evidence type="ECO:0000259" key="5">
    <source>
        <dbReference type="PROSITE" id="PS50110"/>
    </source>
</evidence>
<dbReference type="SUPFAM" id="SSF52172">
    <property type="entry name" value="CheY-like"/>
    <property type="match status" value="1"/>
</dbReference>
<keyword evidence="1 3" id="KW-0597">Phosphoprotein</keyword>
<evidence type="ECO:0000259" key="4">
    <source>
        <dbReference type="PROSITE" id="PS50043"/>
    </source>
</evidence>
<evidence type="ECO:0000256" key="2">
    <source>
        <dbReference type="ARBA" id="ARBA00023125"/>
    </source>
</evidence>
<protein>
    <submittedName>
        <fullName evidence="6">Two component transcriptional regulator, LuxR family</fullName>
    </submittedName>
</protein>
<dbReference type="CDD" id="cd06170">
    <property type="entry name" value="LuxR_C_like"/>
    <property type="match status" value="1"/>
</dbReference>
<dbReference type="InterPro" id="IPR036388">
    <property type="entry name" value="WH-like_DNA-bd_sf"/>
</dbReference>
<reference evidence="8 9" key="2">
    <citation type="submission" date="2016-10" db="EMBL/GenBank/DDBJ databases">
        <authorList>
            <person name="Varghese N."/>
            <person name="Submissions S."/>
        </authorList>
    </citation>
    <scope>NUCLEOTIDE SEQUENCE [LARGE SCALE GENOMIC DNA]</scope>
    <source>
        <strain evidence="9">ATCC 20501</strain>
        <strain evidence="7 8">CGMCC 4.3529</strain>
    </source>
</reference>
<dbReference type="PROSITE" id="PS50110">
    <property type="entry name" value="RESPONSE_REGULATORY"/>
    <property type="match status" value="1"/>
</dbReference>
<dbReference type="Gene3D" id="1.10.10.10">
    <property type="entry name" value="Winged helix-like DNA-binding domain superfamily/Winged helix DNA-binding domain"/>
    <property type="match status" value="1"/>
</dbReference>
<reference evidence="6" key="1">
    <citation type="submission" date="2016-10" db="EMBL/GenBank/DDBJ databases">
        <authorList>
            <person name="de Groot N.N."/>
        </authorList>
    </citation>
    <scope>NUCLEOTIDE SEQUENCE [LARGE SCALE GENOMIC DNA]</scope>
    <source>
        <strain evidence="6">ATCC 20501</strain>
    </source>
</reference>
<dbReference type="GO" id="GO:0000160">
    <property type="term" value="P:phosphorelay signal transduction system"/>
    <property type="evidence" value="ECO:0007669"/>
    <property type="project" value="InterPro"/>
</dbReference>
<dbReference type="PROSITE" id="PS50043">
    <property type="entry name" value="HTH_LUXR_2"/>
    <property type="match status" value="1"/>
</dbReference>
<feature type="domain" description="Response regulatory" evidence="5">
    <location>
        <begin position="3"/>
        <end position="118"/>
    </location>
</feature>
<dbReference type="Pfam" id="PF00196">
    <property type="entry name" value="GerE"/>
    <property type="match status" value="1"/>
</dbReference>
<proteinExistence type="predicted"/>
<dbReference type="GO" id="GO:0003677">
    <property type="term" value="F:DNA binding"/>
    <property type="evidence" value="ECO:0007669"/>
    <property type="project" value="UniProtKB-KW"/>
</dbReference>
<organism evidence="6 9">
    <name type="scientific">Saccharopolyspora kobensis</name>
    <dbReference type="NCBI Taxonomy" id="146035"/>
    <lineage>
        <taxon>Bacteria</taxon>
        <taxon>Bacillati</taxon>
        <taxon>Actinomycetota</taxon>
        <taxon>Actinomycetes</taxon>
        <taxon>Pseudonocardiales</taxon>
        <taxon>Pseudonocardiaceae</taxon>
        <taxon>Saccharopolyspora</taxon>
    </lineage>
</organism>
<dbReference type="SMART" id="SM00448">
    <property type="entry name" value="REC"/>
    <property type="match status" value="1"/>
</dbReference>
<dbReference type="InterPro" id="IPR051015">
    <property type="entry name" value="EvgA-like"/>
</dbReference>
<sequence>MANLVLGDDHVIFIDALVATLPRHGHRIVGTADNVGAVVAAVRAQRPDVCLLDRFFADGDGLDVIGELLSAGGRTRVLVLTADGDVQGMRAALGKGAAGYVNKMCGLSVLAGAIRGVLDGEVVVELAASRTPRLAGTTDARRLASHLTARERQCLRMLVDGAHTAAMAKQLGVAPTTVRTHVQSVLTKLGVHSRLEAASFAMRHGLLDDERMLVAG</sequence>
<dbReference type="RefSeq" id="WP_093347911.1">
    <property type="nucleotide sequence ID" value="NZ_FNVB01000002.1"/>
</dbReference>
<dbReference type="EMBL" id="FOME01000001">
    <property type="protein sequence ID" value="SFC78106.1"/>
    <property type="molecule type" value="Genomic_DNA"/>
</dbReference>
<dbReference type="Gene3D" id="3.40.50.2300">
    <property type="match status" value="1"/>
</dbReference>
<dbReference type="PANTHER" id="PTHR45566">
    <property type="entry name" value="HTH-TYPE TRANSCRIPTIONAL REGULATOR YHJB-RELATED"/>
    <property type="match status" value="1"/>
</dbReference>